<dbReference type="InterPro" id="IPR043128">
    <property type="entry name" value="Rev_trsase/Diguanyl_cyclase"/>
</dbReference>
<sequence length="83" mass="9399">MDVNADDMVIKIDSEEEILADIEETFGRLRAINLKLNPRKFSFGVEEGIYFGHLVTKQGIRVDPSKANTKIIFSPPHDDYDSS</sequence>
<keyword evidence="1" id="KW-0808">Transferase</keyword>
<dbReference type="EMBL" id="BKCJ010010820">
    <property type="protein sequence ID" value="GEU93291.1"/>
    <property type="molecule type" value="Genomic_DNA"/>
</dbReference>
<protein>
    <submittedName>
        <fullName evidence="1">Reverse transcriptase domain-containing protein</fullName>
    </submittedName>
</protein>
<keyword evidence="1" id="KW-0695">RNA-directed DNA polymerase</keyword>
<dbReference type="InterPro" id="IPR043502">
    <property type="entry name" value="DNA/RNA_pol_sf"/>
</dbReference>
<gene>
    <name evidence="1" type="ORF">Tci_065269</name>
</gene>
<dbReference type="Gene3D" id="3.30.70.270">
    <property type="match status" value="1"/>
</dbReference>
<reference evidence="1" key="1">
    <citation type="journal article" date="2019" name="Sci. Rep.">
        <title>Draft genome of Tanacetum cinerariifolium, the natural source of mosquito coil.</title>
        <authorList>
            <person name="Yamashiro T."/>
            <person name="Shiraishi A."/>
            <person name="Satake H."/>
            <person name="Nakayama K."/>
        </authorList>
    </citation>
    <scope>NUCLEOTIDE SEQUENCE</scope>
</reference>
<evidence type="ECO:0000313" key="1">
    <source>
        <dbReference type="EMBL" id="GEU93291.1"/>
    </source>
</evidence>
<dbReference type="SUPFAM" id="SSF56672">
    <property type="entry name" value="DNA/RNA polymerases"/>
    <property type="match status" value="1"/>
</dbReference>
<organism evidence="1">
    <name type="scientific">Tanacetum cinerariifolium</name>
    <name type="common">Dalmatian daisy</name>
    <name type="synonym">Chrysanthemum cinerariifolium</name>
    <dbReference type="NCBI Taxonomy" id="118510"/>
    <lineage>
        <taxon>Eukaryota</taxon>
        <taxon>Viridiplantae</taxon>
        <taxon>Streptophyta</taxon>
        <taxon>Embryophyta</taxon>
        <taxon>Tracheophyta</taxon>
        <taxon>Spermatophyta</taxon>
        <taxon>Magnoliopsida</taxon>
        <taxon>eudicotyledons</taxon>
        <taxon>Gunneridae</taxon>
        <taxon>Pentapetalae</taxon>
        <taxon>asterids</taxon>
        <taxon>campanulids</taxon>
        <taxon>Asterales</taxon>
        <taxon>Asteraceae</taxon>
        <taxon>Asteroideae</taxon>
        <taxon>Anthemideae</taxon>
        <taxon>Anthemidinae</taxon>
        <taxon>Tanacetum</taxon>
    </lineage>
</organism>
<name>A0A6L2P4C5_TANCI</name>
<proteinExistence type="predicted"/>
<dbReference type="AlphaFoldDB" id="A0A6L2P4C5"/>
<keyword evidence="1" id="KW-0548">Nucleotidyltransferase</keyword>
<comment type="caution">
    <text evidence="1">The sequence shown here is derived from an EMBL/GenBank/DDBJ whole genome shotgun (WGS) entry which is preliminary data.</text>
</comment>
<accession>A0A6L2P4C5</accession>
<dbReference type="GO" id="GO:0003964">
    <property type="term" value="F:RNA-directed DNA polymerase activity"/>
    <property type="evidence" value="ECO:0007669"/>
    <property type="project" value="UniProtKB-KW"/>
</dbReference>